<evidence type="ECO:0000313" key="1">
    <source>
        <dbReference type="EMBL" id="RPB10677.1"/>
    </source>
</evidence>
<dbReference type="AlphaFoldDB" id="A0A3N4KJD5"/>
<dbReference type="Proteomes" id="UP000277580">
    <property type="component" value="Unassembled WGS sequence"/>
</dbReference>
<keyword evidence="2" id="KW-1185">Reference proteome</keyword>
<dbReference type="InParanoid" id="A0A3N4KJD5"/>
<evidence type="ECO:0000313" key="2">
    <source>
        <dbReference type="Proteomes" id="UP000277580"/>
    </source>
</evidence>
<gene>
    <name evidence="1" type="ORF">P167DRAFT_566405</name>
</gene>
<protein>
    <submittedName>
        <fullName evidence="1">Uncharacterized protein</fullName>
    </submittedName>
</protein>
<accession>A0A3N4KJD5</accession>
<sequence>MSSRLERGLFAYASVLSAPSEMVAGYTHLLKTHFLQDLPTLEEELQRINRDISPMDDLRRRYYRRLEHYRFLFTVQRNRLILDGINQNARADPEIYPQIHGRLARVRRMKATVAFVTKGQVDLHQGWLSANTRRNIILQKMALEVGGDGTEELIE</sequence>
<proteinExistence type="predicted"/>
<organism evidence="1 2">
    <name type="scientific">Morchella conica CCBAS932</name>
    <dbReference type="NCBI Taxonomy" id="1392247"/>
    <lineage>
        <taxon>Eukaryota</taxon>
        <taxon>Fungi</taxon>
        <taxon>Dikarya</taxon>
        <taxon>Ascomycota</taxon>
        <taxon>Pezizomycotina</taxon>
        <taxon>Pezizomycetes</taxon>
        <taxon>Pezizales</taxon>
        <taxon>Morchellaceae</taxon>
        <taxon>Morchella</taxon>
    </lineage>
</organism>
<reference evidence="1 2" key="1">
    <citation type="journal article" date="2018" name="Nat. Ecol. Evol.">
        <title>Pezizomycetes genomes reveal the molecular basis of ectomycorrhizal truffle lifestyle.</title>
        <authorList>
            <person name="Murat C."/>
            <person name="Payen T."/>
            <person name="Noel B."/>
            <person name="Kuo A."/>
            <person name="Morin E."/>
            <person name="Chen J."/>
            <person name="Kohler A."/>
            <person name="Krizsan K."/>
            <person name="Balestrini R."/>
            <person name="Da Silva C."/>
            <person name="Montanini B."/>
            <person name="Hainaut M."/>
            <person name="Levati E."/>
            <person name="Barry K.W."/>
            <person name="Belfiori B."/>
            <person name="Cichocki N."/>
            <person name="Clum A."/>
            <person name="Dockter R.B."/>
            <person name="Fauchery L."/>
            <person name="Guy J."/>
            <person name="Iotti M."/>
            <person name="Le Tacon F."/>
            <person name="Lindquist E.A."/>
            <person name="Lipzen A."/>
            <person name="Malagnac F."/>
            <person name="Mello A."/>
            <person name="Molinier V."/>
            <person name="Miyauchi S."/>
            <person name="Poulain J."/>
            <person name="Riccioni C."/>
            <person name="Rubini A."/>
            <person name="Sitrit Y."/>
            <person name="Splivallo R."/>
            <person name="Traeger S."/>
            <person name="Wang M."/>
            <person name="Zifcakova L."/>
            <person name="Wipf D."/>
            <person name="Zambonelli A."/>
            <person name="Paolocci F."/>
            <person name="Nowrousian M."/>
            <person name="Ottonello S."/>
            <person name="Baldrian P."/>
            <person name="Spatafora J.W."/>
            <person name="Henrissat B."/>
            <person name="Nagy L.G."/>
            <person name="Aury J.M."/>
            <person name="Wincker P."/>
            <person name="Grigoriev I.V."/>
            <person name="Bonfante P."/>
            <person name="Martin F.M."/>
        </authorList>
    </citation>
    <scope>NUCLEOTIDE SEQUENCE [LARGE SCALE GENOMIC DNA]</scope>
    <source>
        <strain evidence="1 2">CCBAS932</strain>
    </source>
</reference>
<name>A0A3N4KJD5_9PEZI</name>
<dbReference type="EMBL" id="ML119141">
    <property type="protein sequence ID" value="RPB10677.1"/>
    <property type="molecule type" value="Genomic_DNA"/>
</dbReference>